<dbReference type="PANTHER" id="PTHR14024">
    <property type="entry name" value="PERILIPIN"/>
    <property type="match status" value="1"/>
</dbReference>
<evidence type="ECO:0000256" key="1">
    <source>
        <dbReference type="ARBA" id="ARBA00004502"/>
    </source>
</evidence>
<organism evidence="5 6">
    <name type="scientific">Dinothrombium tinctorium</name>
    <dbReference type="NCBI Taxonomy" id="1965070"/>
    <lineage>
        <taxon>Eukaryota</taxon>
        <taxon>Metazoa</taxon>
        <taxon>Ecdysozoa</taxon>
        <taxon>Arthropoda</taxon>
        <taxon>Chelicerata</taxon>
        <taxon>Arachnida</taxon>
        <taxon>Acari</taxon>
        <taxon>Acariformes</taxon>
        <taxon>Trombidiformes</taxon>
        <taxon>Prostigmata</taxon>
        <taxon>Anystina</taxon>
        <taxon>Parasitengona</taxon>
        <taxon>Trombidioidea</taxon>
        <taxon>Trombidiidae</taxon>
        <taxon>Dinothrombium</taxon>
    </lineage>
</organism>
<dbReference type="Gene3D" id="1.20.120.340">
    <property type="entry name" value="Flagellar protein FliS"/>
    <property type="match status" value="2"/>
</dbReference>
<dbReference type="Pfam" id="PF03036">
    <property type="entry name" value="Perilipin"/>
    <property type="match status" value="1"/>
</dbReference>
<dbReference type="Proteomes" id="UP000285301">
    <property type="component" value="Unassembled WGS sequence"/>
</dbReference>
<name>A0A3S3PJE1_9ACAR</name>
<dbReference type="GO" id="GO:0005829">
    <property type="term" value="C:cytosol"/>
    <property type="evidence" value="ECO:0007669"/>
    <property type="project" value="TreeGrafter"/>
</dbReference>
<dbReference type="OrthoDB" id="376826at2759"/>
<keyword evidence="6" id="KW-1185">Reference proteome</keyword>
<dbReference type="GO" id="GO:0005811">
    <property type="term" value="C:lipid droplet"/>
    <property type="evidence" value="ECO:0007669"/>
    <property type="project" value="UniProtKB-SubCell"/>
</dbReference>
<dbReference type="PANTHER" id="PTHR14024:SF49">
    <property type="entry name" value="LIPID STORAGE DROPLETS SURFACE-BINDING PROTEIN 1"/>
    <property type="match status" value="1"/>
</dbReference>
<proteinExistence type="inferred from homology"/>
<evidence type="ECO:0000256" key="2">
    <source>
        <dbReference type="ARBA" id="ARBA00006311"/>
    </source>
</evidence>
<dbReference type="AlphaFoldDB" id="A0A3S3PJE1"/>
<evidence type="ECO:0000313" key="5">
    <source>
        <dbReference type="EMBL" id="RWS16429.1"/>
    </source>
</evidence>
<keyword evidence="3" id="KW-0551">Lipid droplet</keyword>
<reference evidence="5 6" key="1">
    <citation type="journal article" date="2018" name="Gigascience">
        <title>Genomes of trombidid mites reveal novel predicted allergens and laterally-transferred genes associated with secondary metabolism.</title>
        <authorList>
            <person name="Dong X."/>
            <person name="Chaisiri K."/>
            <person name="Xia D."/>
            <person name="Armstrong S.D."/>
            <person name="Fang Y."/>
            <person name="Donnelly M.J."/>
            <person name="Kadowaki T."/>
            <person name="McGarry J.W."/>
            <person name="Darby A.C."/>
            <person name="Makepeace B.L."/>
        </authorList>
    </citation>
    <scope>NUCLEOTIDE SEQUENCE [LARGE SCALE GENOMIC DNA]</scope>
    <source>
        <strain evidence="5">UoL-WK</strain>
    </source>
</reference>
<dbReference type="InterPro" id="IPR004279">
    <property type="entry name" value="Perilipin"/>
</dbReference>
<dbReference type="GO" id="GO:0019915">
    <property type="term" value="P:lipid storage"/>
    <property type="evidence" value="ECO:0007669"/>
    <property type="project" value="TreeGrafter"/>
</dbReference>
<protein>
    <submittedName>
        <fullName evidence="5">Perilipin-2-like protein</fullName>
    </submittedName>
</protein>
<comment type="similarity">
    <text evidence="2 4">Belongs to the perilipin family.</text>
</comment>
<evidence type="ECO:0000256" key="4">
    <source>
        <dbReference type="PIRNR" id="PIRNR036881"/>
    </source>
</evidence>
<comment type="caution">
    <text evidence="5">The sequence shown here is derived from an EMBL/GenBank/DDBJ whole genome shotgun (WGS) entry which is preliminary data.</text>
</comment>
<dbReference type="GO" id="GO:0010890">
    <property type="term" value="P:positive regulation of triglyceride storage"/>
    <property type="evidence" value="ECO:0007669"/>
    <property type="project" value="TreeGrafter"/>
</dbReference>
<accession>A0A3S3PJE1</accession>
<comment type="subcellular location">
    <subcellularLocation>
        <location evidence="1">Lipid droplet</location>
    </subcellularLocation>
</comment>
<gene>
    <name evidence="5" type="ORF">B4U79_16795</name>
</gene>
<evidence type="ECO:0000256" key="3">
    <source>
        <dbReference type="ARBA" id="ARBA00022677"/>
    </source>
</evidence>
<sequence length="371" mass="41378">MSESASNAVVTSQFLNRVTGLPIVHSALGLANDSYNRIKSYNELIGSTLTRAEHSVQYFAEAAKPVIVSLEKPNTIACNGLDRLTQAVPAITQKPEEVYEAGIQKYEELKKLGTDKIQGFKDYGYNKVNEALSTPYAQAVAKSVDAAVDLTENALNRYFPASEEEQQAEAASGEKNENVVQRVSSLSEKMRRRMYKQAMLQIQVIQLRSQEALNRMKFSVDLIQYAKTLEETGRKKLNDSVQNVQNQAKWLWTELNKEEEANAEPPSFLDQQVLAVARRATKQVVRRYNELISLNEKLPENARKAMEESVNYAKDVYSQLSKANSLKDVSSIAVQQLQAGAVMLQKVLSNAVAPVTAQLNTTPANEEKKEN</sequence>
<dbReference type="SUPFAM" id="SSF109775">
    <property type="entry name" value="Mannose-6-phosphate receptor binding protein 1 (Tip47), C-terminal domain"/>
    <property type="match status" value="1"/>
</dbReference>
<dbReference type="STRING" id="1965070.A0A3S3PJE1"/>
<dbReference type="EMBL" id="NCKU01000232">
    <property type="protein sequence ID" value="RWS16429.1"/>
    <property type="molecule type" value="Genomic_DNA"/>
</dbReference>
<evidence type="ECO:0000313" key="6">
    <source>
        <dbReference type="Proteomes" id="UP000285301"/>
    </source>
</evidence>
<dbReference type="PIRSF" id="PIRSF036881">
    <property type="entry name" value="PAT"/>
    <property type="match status" value="1"/>
</dbReference>